<dbReference type="PANTHER" id="PTHR42850">
    <property type="entry name" value="METALLOPHOSPHOESTERASE"/>
    <property type="match status" value="1"/>
</dbReference>
<sequence length="241" mass="26018">MRLAVLGDVHGNAFALRAVLDDIRAASPDQVLNLGDTVWGCADPASAWALQQQFAPPSVRGNTDERVAGLRDGKETMRAWVRAQLPADVPVTLAALPTHLDTAGGEVRVAHGSPRSPWEDLMLTGTPGGHTRPARFRELRERLGGFRFDAGGRVCVVGHTHREMLTVVDGLTVVNAGPVSRQKDGLPLARWVQLTRCAGHWTAEFRRVPYDTQAAATWARAHGPAGAGDHDARWLTAGREP</sequence>
<dbReference type="EMBL" id="WVHK01000054">
    <property type="protein sequence ID" value="MXV20679.1"/>
    <property type="molecule type" value="Genomic_DNA"/>
</dbReference>
<feature type="region of interest" description="Disordered" evidence="2">
    <location>
        <begin position="221"/>
        <end position="241"/>
    </location>
</feature>
<feature type="compositionally biased region" description="Basic and acidic residues" evidence="2">
    <location>
        <begin position="228"/>
        <end position="241"/>
    </location>
</feature>
<comment type="similarity">
    <text evidence="1">Belongs to the metallophosphoesterase superfamily. YfcE family.</text>
</comment>
<comment type="caution">
    <text evidence="4">The sequence shown here is derived from an EMBL/GenBank/DDBJ whole genome shotgun (WGS) entry which is preliminary data.</text>
</comment>
<evidence type="ECO:0000259" key="3">
    <source>
        <dbReference type="Pfam" id="PF12850"/>
    </source>
</evidence>
<dbReference type="PANTHER" id="PTHR42850:SF2">
    <property type="entry name" value="BLL5683 PROTEIN"/>
    <property type="match status" value="1"/>
</dbReference>
<dbReference type="InterPro" id="IPR050126">
    <property type="entry name" value="Ap4A_hydrolase"/>
</dbReference>
<name>A0A6I4YE65_9DEIO</name>
<evidence type="ECO:0000313" key="4">
    <source>
        <dbReference type="EMBL" id="MXV20679.1"/>
    </source>
</evidence>
<dbReference type="Proteomes" id="UP000430519">
    <property type="component" value="Unassembled WGS sequence"/>
</dbReference>
<accession>A0A6I4YE65</accession>
<dbReference type="Gene3D" id="3.60.21.10">
    <property type="match status" value="1"/>
</dbReference>
<dbReference type="SUPFAM" id="SSF56300">
    <property type="entry name" value="Metallo-dependent phosphatases"/>
    <property type="match status" value="1"/>
</dbReference>
<protein>
    <submittedName>
        <fullName evidence="4">Metallophosphoesterase</fullName>
    </submittedName>
</protein>
<evidence type="ECO:0000256" key="1">
    <source>
        <dbReference type="ARBA" id="ARBA00008950"/>
    </source>
</evidence>
<dbReference type="GO" id="GO:0016791">
    <property type="term" value="F:phosphatase activity"/>
    <property type="evidence" value="ECO:0007669"/>
    <property type="project" value="TreeGrafter"/>
</dbReference>
<keyword evidence="5" id="KW-1185">Reference proteome</keyword>
<reference evidence="4 5" key="1">
    <citation type="submission" date="2019-11" db="EMBL/GenBank/DDBJ databases">
        <title>Genome sequence of Deinococcus xianganensis Y35, AI-2 producing algicidal bacterium, isolated from lake water.</title>
        <authorList>
            <person name="Li Y."/>
        </authorList>
    </citation>
    <scope>NUCLEOTIDE SEQUENCE [LARGE SCALE GENOMIC DNA]</scope>
    <source>
        <strain evidence="4 5">Y35</strain>
    </source>
</reference>
<dbReference type="AlphaFoldDB" id="A0A6I4YE65"/>
<evidence type="ECO:0000313" key="5">
    <source>
        <dbReference type="Proteomes" id="UP000430519"/>
    </source>
</evidence>
<dbReference type="RefSeq" id="WP_160980355.1">
    <property type="nucleotide sequence ID" value="NZ_WVHK01000054.1"/>
</dbReference>
<gene>
    <name evidence="4" type="ORF">GLX28_13655</name>
</gene>
<dbReference type="InterPro" id="IPR011152">
    <property type="entry name" value="Pesterase_MJ0912"/>
</dbReference>
<dbReference type="CDD" id="cd00838">
    <property type="entry name" value="MPP_superfamily"/>
    <property type="match status" value="1"/>
</dbReference>
<dbReference type="GO" id="GO:0005737">
    <property type="term" value="C:cytoplasm"/>
    <property type="evidence" value="ECO:0007669"/>
    <property type="project" value="TreeGrafter"/>
</dbReference>
<organism evidence="4 5">
    <name type="scientific">Deinococcus xianganensis</name>
    <dbReference type="NCBI Taxonomy" id="1507289"/>
    <lineage>
        <taxon>Bacteria</taxon>
        <taxon>Thermotogati</taxon>
        <taxon>Deinococcota</taxon>
        <taxon>Deinococci</taxon>
        <taxon>Deinococcales</taxon>
        <taxon>Deinococcaceae</taxon>
        <taxon>Deinococcus</taxon>
    </lineage>
</organism>
<dbReference type="PIRSF" id="PIRSF000883">
    <property type="entry name" value="Pesterase_MJ0912"/>
    <property type="match status" value="1"/>
</dbReference>
<dbReference type="InterPro" id="IPR024654">
    <property type="entry name" value="Calcineurin-like_PHP_lpxH"/>
</dbReference>
<proteinExistence type="inferred from homology"/>
<dbReference type="InterPro" id="IPR029052">
    <property type="entry name" value="Metallo-depent_PP-like"/>
</dbReference>
<dbReference type="Pfam" id="PF12850">
    <property type="entry name" value="Metallophos_2"/>
    <property type="match status" value="1"/>
</dbReference>
<feature type="region of interest" description="Disordered" evidence="2">
    <location>
        <begin position="109"/>
        <end position="131"/>
    </location>
</feature>
<evidence type="ECO:0000256" key="2">
    <source>
        <dbReference type="SAM" id="MobiDB-lite"/>
    </source>
</evidence>
<feature type="domain" description="Calcineurin-like phosphoesterase" evidence="3">
    <location>
        <begin position="1"/>
        <end position="186"/>
    </location>
</feature>